<keyword evidence="2 5" id="KW-0812">Transmembrane</keyword>
<keyword evidence="4 5" id="KW-0472">Membrane</keyword>
<feature type="transmembrane region" description="Helical" evidence="5">
    <location>
        <begin position="91"/>
        <end position="124"/>
    </location>
</feature>
<dbReference type="AlphaFoldDB" id="A0A4R9AFR6"/>
<evidence type="ECO:0000259" key="6">
    <source>
        <dbReference type="Pfam" id="PF13515"/>
    </source>
</evidence>
<comment type="subcellular location">
    <subcellularLocation>
        <location evidence="1">Membrane</location>
        <topology evidence="1">Multi-pass membrane protein</topology>
    </subcellularLocation>
</comment>
<feature type="transmembrane region" description="Helical" evidence="5">
    <location>
        <begin position="136"/>
        <end position="160"/>
    </location>
</feature>
<evidence type="ECO:0000256" key="4">
    <source>
        <dbReference type="ARBA" id="ARBA00023136"/>
    </source>
</evidence>
<feature type="domain" description="Integral membrane bound transporter" evidence="6">
    <location>
        <begin position="205"/>
        <end position="330"/>
    </location>
</feature>
<proteinExistence type="predicted"/>
<gene>
    <name evidence="7" type="ORF">E3T39_09695</name>
</gene>
<feature type="transmembrane region" description="Helical" evidence="5">
    <location>
        <begin position="199"/>
        <end position="228"/>
    </location>
</feature>
<accession>A0A4R9AFR6</accession>
<evidence type="ECO:0000256" key="1">
    <source>
        <dbReference type="ARBA" id="ARBA00004141"/>
    </source>
</evidence>
<feature type="transmembrane region" description="Helical" evidence="5">
    <location>
        <begin position="66"/>
        <end position="84"/>
    </location>
</feature>
<reference evidence="7 8" key="1">
    <citation type="submission" date="2019-03" db="EMBL/GenBank/DDBJ databases">
        <title>Genomics of glacier-inhabiting Cryobacterium strains.</title>
        <authorList>
            <person name="Liu Q."/>
            <person name="Xin Y.-H."/>
        </authorList>
    </citation>
    <scope>NUCLEOTIDE SEQUENCE [LARGE SCALE GENOMIC DNA]</scope>
    <source>
        <strain evidence="7 8">Sr39</strain>
    </source>
</reference>
<dbReference type="Pfam" id="PF13515">
    <property type="entry name" value="FUSC_2"/>
    <property type="match status" value="1"/>
</dbReference>
<sequence length="344" mass="36146">MKQWVLSLRAFQFEVASRAAVAAALPLTVLVLTGQLDWAAYAAFGAMTALFGRNEPYRVRLRTVTVAGALMLAIITFALILALVEAPLIVLTAGLVVVIVAGIVVAAMAGLFPATPIFFVFGYAVIAQLPTPGDEFWPRLTVAVASAAFAWLLTMSGWLLRRVAGRRGPDLYKNLVHGALTRPAAIRDRRVWVSVAQNVVGALAAGSLALAAGIGHPYWAVVSVVAVLPPPGAKHSVSRAFHRMIGTTLGVGLTALVLLPGPPVAVLILVIALGQFGAEILIGRHYGAALLFVTPLALTVVHLTSPVPVPALLVDRVLETVLGSVIALAIVLLVRARGPLKNRH</sequence>
<comment type="caution">
    <text evidence="7">The sequence shown here is derived from an EMBL/GenBank/DDBJ whole genome shotgun (WGS) entry which is preliminary data.</text>
</comment>
<keyword evidence="3 5" id="KW-1133">Transmembrane helix</keyword>
<feature type="transmembrane region" description="Helical" evidence="5">
    <location>
        <begin position="317"/>
        <end position="334"/>
    </location>
</feature>
<dbReference type="InterPro" id="IPR049453">
    <property type="entry name" value="Memb_transporter_dom"/>
</dbReference>
<organism evidence="7 8">
    <name type="scientific">Cryobacterium suzukii</name>
    <dbReference type="NCBI Taxonomy" id="1259198"/>
    <lineage>
        <taxon>Bacteria</taxon>
        <taxon>Bacillati</taxon>
        <taxon>Actinomycetota</taxon>
        <taxon>Actinomycetes</taxon>
        <taxon>Micrococcales</taxon>
        <taxon>Microbacteriaceae</taxon>
        <taxon>Cryobacterium</taxon>
    </lineage>
</organism>
<feature type="transmembrane region" description="Helical" evidence="5">
    <location>
        <begin position="248"/>
        <end position="274"/>
    </location>
</feature>
<keyword evidence="8" id="KW-1185">Reference proteome</keyword>
<name>A0A4R9AFR6_9MICO</name>
<dbReference type="EMBL" id="SOHJ01000009">
    <property type="protein sequence ID" value="TFD59978.1"/>
    <property type="molecule type" value="Genomic_DNA"/>
</dbReference>
<feature type="transmembrane region" description="Helical" evidence="5">
    <location>
        <begin position="286"/>
        <end position="305"/>
    </location>
</feature>
<evidence type="ECO:0000256" key="5">
    <source>
        <dbReference type="SAM" id="Phobius"/>
    </source>
</evidence>
<protein>
    <submittedName>
        <fullName evidence="7">FUSC family protein</fullName>
    </submittedName>
</protein>
<dbReference type="Proteomes" id="UP000298170">
    <property type="component" value="Unassembled WGS sequence"/>
</dbReference>
<dbReference type="GO" id="GO:0016020">
    <property type="term" value="C:membrane"/>
    <property type="evidence" value="ECO:0007669"/>
    <property type="project" value="UniProtKB-SubCell"/>
</dbReference>
<dbReference type="OrthoDB" id="4989419at2"/>
<evidence type="ECO:0000256" key="3">
    <source>
        <dbReference type="ARBA" id="ARBA00022989"/>
    </source>
</evidence>
<evidence type="ECO:0000256" key="2">
    <source>
        <dbReference type="ARBA" id="ARBA00022692"/>
    </source>
</evidence>
<evidence type="ECO:0000313" key="7">
    <source>
        <dbReference type="EMBL" id="TFD59978.1"/>
    </source>
</evidence>
<evidence type="ECO:0000313" key="8">
    <source>
        <dbReference type="Proteomes" id="UP000298170"/>
    </source>
</evidence>